<dbReference type="EMBL" id="JACIER010000010">
    <property type="protein sequence ID" value="MBB4044874.1"/>
    <property type="molecule type" value="Genomic_DNA"/>
</dbReference>
<sequence>MRKLLSILAGIILSLILVICQSNTGTNEKKAQSLNLSDETSEDATPHYHDSLVPLATTIQERRINEQTIIDKSNTDIEVYLLQHDYNSLSSFVKTEIANHTPDTIFYRNDHFRSYNDSTNSWTTMRYPDNYAKVDITQFIPPGEAKQFQFFFPVSPNSHKGTYRLDLIFQNTTHKSYYYVSKNFKIK</sequence>
<keyword evidence="2" id="KW-1185">Reference proteome</keyword>
<gene>
    <name evidence="1" type="ORF">GGR06_002672</name>
</gene>
<dbReference type="RefSeq" id="WP_044165425.1">
    <property type="nucleotide sequence ID" value="NZ_JACIER010000010.1"/>
</dbReference>
<evidence type="ECO:0000313" key="2">
    <source>
        <dbReference type="Proteomes" id="UP000560658"/>
    </source>
</evidence>
<dbReference type="AlphaFoldDB" id="A0A840D5U7"/>
<accession>A0A840D5U7</accession>
<dbReference type="Proteomes" id="UP000560658">
    <property type="component" value="Unassembled WGS sequence"/>
</dbReference>
<reference evidence="1" key="1">
    <citation type="submission" date="2020-08" db="EMBL/GenBank/DDBJ databases">
        <title>Genomic Encyclopedia of Type Strains, Phase IV (KMG-IV): sequencing the most valuable type-strain genomes for metagenomic binning, comparative biology and taxonomic classification.</title>
        <authorList>
            <person name="Goeker M."/>
        </authorList>
    </citation>
    <scope>NUCLEOTIDE SEQUENCE [LARGE SCALE GENOMIC DNA]</scope>
    <source>
        <strain evidence="1">DSM 105720</strain>
    </source>
</reference>
<comment type="caution">
    <text evidence="1">The sequence shown here is derived from an EMBL/GenBank/DDBJ whole genome shotgun (WGS) entry which is preliminary data.</text>
</comment>
<evidence type="ECO:0000313" key="1">
    <source>
        <dbReference type="EMBL" id="MBB4044874.1"/>
    </source>
</evidence>
<organism evidence="1 2">
    <name type="scientific">Bacteroides reticulotermitis</name>
    <dbReference type="NCBI Taxonomy" id="1133319"/>
    <lineage>
        <taxon>Bacteria</taxon>
        <taxon>Pseudomonadati</taxon>
        <taxon>Bacteroidota</taxon>
        <taxon>Bacteroidia</taxon>
        <taxon>Bacteroidales</taxon>
        <taxon>Bacteroidaceae</taxon>
        <taxon>Bacteroides</taxon>
    </lineage>
</organism>
<name>A0A840D5U7_9BACE</name>
<proteinExistence type="predicted"/>
<protein>
    <submittedName>
        <fullName evidence="1">Uncharacterized protein</fullName>
    </submittedName>
</protein>